<dbReference type="InterPro" id="IPR018114">
    <property type="entry name" value="TRYPSIN_HIS"/>
</dbReference>
<comment type="catalytic activity">
    <reaction evidence="12">
        <text>Preferential cleavage: Arg-|-Xaa, Lys-|-Xaa.</text>
        <dbReference type="EC" id="3.4.21.4"/>
    </reaction>
</comment>
<evidence type="ECO:0000256" key="9">
    <source>
        <dbReference type="ARBA" id="ARBA00023145"/>
    </source>
</evidence>
<dbReference type="InterPro" id="IPR001314">
    <property type="entry name" value="Peptidase_S1A"/>
</dbReference>
<dbReference type="PANTHER" id="PTHR24276:SF97">
    <property type="entry name" value="GH13245P2-RELATED"/>
    <property type="match status" value="1"/>
</dbReference>
<dbReference type="GO" id="GO:0007586">
    <property type="term" value="P:digestion"/>
    <property type="evidence" value="ECO:0007669"/>
    <property type="project" value="UniProtKB-KW"/>
</dbReference>
<keyword evidence="10" id="KW-1015">Disulfide bond</keyword>
<evidence type="ECO:0000256" key="2">
    <source>
        <dbReference type="ARBA" id="ARBA00007664"/>
    </source>
</evidence>
<evidence type="ECO:0000256" key="10">
    <source>
        <dbReference type="ARBA" id="ARBA00023157"/>
    </source>
</evidence>
<dbReference type="PROSITE" id="PS00134">
    <property type="entry name" value="TRYPSIN_HIS"/>
    <property type="match status" value="1"/>
</dbReference>
<evidence type="ECO:0000256" key="12">
    <source>
        <dbReference type="ARBA" id="ARBA00036320"/>
    </source>
</evidence>
<protein>
    <recommendedName>
        <fullName evidence="13">trypsin</fullName>
        <ecNumber evidence="13">3.4.21.4</ecNumber>
    </recommendedName>
</protein>
<keyword evidence="6" id="KW-0222">Digestion</keyword>
<comment type="subcellular location">
    <subcellularLocation>
        <location evidence="1">Secreted</location>
    </subcellularLocation>
</comment>
<dbReference type="SMART" id="SM00020">
    <property type="entry name" value="Tryp_SPc"/>
    <property type="match status" value="1"/>
</dbReference>
<feature type="domain" description="Peptidase S1" evidence="16">
    <location>
        <begin position="30"/>
        <end position="257"/>
    </location>
</feature>
<evidence type="ECO:0000256" key="6">
    <source>
        <dbReference type="ARBA" id="ARBA00022757"/>
    </source>
</evidence>
<evidence type="ECO:0000256" key="1">
    <source>
        <dbReference type="ARBA" id="ARBA00004613"/>
    </source>
</evidence>
<keyword evidence="11" id="KW-0325">Glycoprotein</keyword>
<keyword evidence="4 14" id="KW-0645">Protease</keyword>
<keyword evidence="7 14" id="KW-0378">Hydrolase</keyword>
<keyword evidence="3" id="KW-0964">Secreted</keyword>
<dbReference type="Pfam" id="PF00089">
    <property type="entry name" value="Trypsin"/>
    <property type="match status" value="1"/>
</dbReference>
<evidence type="ECO:0000313" key="17">
    <source>
        <dbReference type="EMBL" id="KAF3423213.1"/>
    </source>
</evidence>
<dbReference type="Gene3D" id="2.40.10.10">
    <property type="entry name" value="Trypsin-like serine proteases"/>
    <property type="match status" value="1"/>
</dbReference>
<evidence type="ECO:0000256" key="4">
    <source>
        <dbReference type="ARBA" id="ARBA00022670"/>
    </source>
</evidence>
<dbReference type="OrthoDB" id="10051896at2759"/>
<dbReference type="InterPro" id="IPR050430">
    <property type="entry name" value="Peptidase_S1"/>
</dbReference>
<feature type="chain" id="PRO_5032615381" description="trypsin" evidence="15">
    <location>
        <begin position="24"/>
        <end position="260"/>
    </location>
</feature>
<dbReference type="PROSITE" id="PS50240">
    <property type="entry name" value="TRYPSIN_DOM"/>
    <property type="match status" value="1"/>
</dbReference>
<evidence type="ECO:0000256" key="7">
    <source>
        <dbReference type="ARBA" id="ARBA00022801"/>
    </source>
</evidence>
<dbReference type="InterPro" id="IPR043504">
    <property type="entry name" value="Peptidase_S1_PA_chymotrypsin"/>
</dbReference>
<dbReference type="GO" id="GO:0006508">
    <property type="term" value="P:proteolysis"/>
    <property type="evidence" value="ECO:0007669"/>
    <property type="project" value="UniProtKB-KW"/>
</dbReference>
<keyword evidence="5 15" id="KW-0732">Signal</keyword>
<dbReference type="CDD" id="cd00190">
    <property type="entry name" value="Tryp_SPc"/>
    <property type="match status" value="1"/>
</dbReference>
<dbReference type="SUPFAM" id="SSF50494">
    <property type="entry name" value="Trypsin-like serine proteases"/>
    <property type="match status" value="1"/>
</dbReference>
<gene>
    <name evidence="17" type="ORF">E2986_08419</name>
</gene>
<dbReference type="PRINTS" id="PR00722">
    <property type="entry name" value="CHYMOTRYPSIN"/>
</dbReference>
<name>A0A833SAX0_9HYME</name>
<evidence type="ECO:0000256" key="13">
    <source>
        <dbReference type="ARBA" id="ARBA00038868"/>
    </source>
</evidence>
<dbReference type="InterPro" id="IPR009003">
    <property type="entry name" value="Peptidase_S1_PA"/>
</dbReference>
<dbReference type="GO" id="GO:0004252">
    <property type="term" value="F:serine-type endopeptidase activity"/>
    <property type="evidence" value="ECO:0007669"/>
    <property type="project" value="UniProtKB-EC"/>
</dbReference>
<accession>A0A833SAX0</accession>
<dbReference type="AlphaFoldDB" id="A0A833SAX0"/>
<keyword evidence="9" id="KW-0865">Zymogen</keyword>
<dbReference type="FunFam" id="2.40.10.10:FF:000068">
    <property type="entry name" value="transmembrane protease serine 2"/>
    <property type="match status" value="1"/>
</dbReference>
<evidence type="ECO:0000256" key="11">
    <source>
        <dbReference type="ARBA" id="ARBA00023180"/>
    </source>
</evidence>
<dbReference type="PANTHER" id="PTHR24276">
    <property type="entry name" value="POLYSERASE-RELATED"/>
    <property type="match status" value="1"/>
</dbReference>
<evidence type="ECO:0000313" key="18">
    <source>
        <dbReference type="Proteomes" id="UP000655588"/>
    </source>
</evidence>
<dbReference type="Proteomes" id="UP000655588">
    <property type="component" value="Unassembled WGS sequence"/>
</dbReference>
<evidence type="ECO:0000256" key="3">
    <source>
        <dbReference type="ARBA" id="ARBA00022525"/>
    </source>
</evidence>
<proteinExistence type="inferred from homology"/>
<keyword evidence="8 14" id="KW-0720">Serine protease</keyword>
<evidence type="ECO:0000256" key="8">
    <source>
        <dbReference type="ARBA" id="ARBA00022825"/>
    </source>
</evidence>
<evidence type="ECO:0000259" key="16">
    <source>
        <dbReference type="PROSITE" id="PS50240"/>
    </source>
</evidence>
<dbReference type="EMBL" id="WNWW01000580">
    <property type="protein sequence ID" value="KAF3423213.1"/>
    <property type="molecule type" value="Genomic_DNA"/>
</dbReference>
<dbReference type="GO" id="GO:0005576">
    <property type="term" value="C:extracellular region"/>
    <property type="evidence" value="ECO:0007669"/>
    <property type="project" value="UniProtKB-SubCell"/>
</dbReference>
<organism evidence="17 18">
    <name type="scientific">Frieseomelitta varia</name>
    <dbReference type="NCBI Taxonomy" id="561572"/>
    <lineage>
        <taxon>Eukaryota</taxon>
        <taxon>Metazoa</taxon>
        <taxon>Ecdysozoa</taxon>
        <taxon>Arthropoda</taxon>
        <taxon>Hexapoda</taxon>
        <taxon>Insecta</taxon>
        <taxon>Pterygota</taxon>
        <taxon>Neoptera</taxon>
        <taxon>Endopterygota</taxon>
        <taxon>Hymenoptera</taxon>
        <taxon>Apocrita</taxon>
        <taxon>Aculeata</taxon>
        <taxon>Apoidea</taxon>
        <taxon>Anthophila</taxon>
        <taxon>Apidae</taxon>
        <taxon>Frieseomelitta</taxon>
    </lineage>
</organism>
<evidence type="ECO:0000256" key="15">
    <source>
        <dbReference type="SAM" id="SignalP"/>
    </source>
</evidence>
<dbReference type="EC" id="3.4.21.4" evidence="13"/>
<evidence type="ECO:0000256" key="14">
    <source>
        <dbReference type="RuleBase" id="RU363034"/>
    </source>
</evidence>
<reference evidence="17" key="1">
    <citation type="submission" date="2019-11" db="EMBL/GenBank/DDBJ databases">
        <title>The nuclear and mitochondrial genomes of Frieseomelitta varia - a highly eusocial stingless bee (Meliponini) with a permanently sterile worker caste.</title>
        <authorList>
            <person name="Freitas F.C.P."/>
            <person name="Lourenco A.P."/>
            <person name="Nunes F.M.F."/>
            <person name="Paschoal A.R."/>
            <person name="Abreu F.C.P."/>
            <person name="Barbin F.O."/>
            <person name="Bataglia L."/>
            <person name="Cardoso-Junior C.A.M."/>
            <person name="Cervoni M.S."/>
            <person name="Silva S.R."/>
            <person name="Dalarmi F."/>
            <person name="Del Lama M.A."/>
            <person name="Depintor T.S."/>
            <person name="Ferreira K.M."/>
            <person name="Goria P.S."/>
            <person name="Jaskot M.C."/>
            <person name="Lago D.C."/>
            <person name="Luna-Lucena D."/>
            <person name="Moda L.M."/>
            <person name="Nascimento L."/>
            <person name="Pedrino M."/>
            <person name="Rabico F.O."/>
            <person name="Sanches F.C."/>
            <person name="Santos D.E."/>
            <person name="Santos C.G."/>
            <person name="Vieira J."/>
            <person name="Lopes T.F."/>
            <person name="Barchuk A.R."/>
            <person name="Hartfelder K."/>
            <person name="Simoes Z.L.P."/>
            <person name="Bitondi M.M.G."/>
            <person name="Pinheiro D.G."/>
        </authorList>
    </citation>
    <scope>NUCLEOTIDE SEQUENCE</scope>
    <source>
        <strain evidence="17">USP_RPSP 00005682</strain>
        <tissue evidence="17">Whole individual</tissue>
    </source>
</reference>
<sequence length="260" mass="28812">MMDEFLFSAISLLLLGLKTNGLALPRVDRIVDGEYISITKVSYMLSLSVNSEYTCGAAIINEDWAVTAAHCIILFVNDSVSINIRSGSNKYDTGGVVHNVTTLLYHEKYNELNNDYDIGLLKVSPPFKFNNATQPVKLPGNESIYTSWASIAGWGYFIDIKPILSKDLKYVTVPKVTKKQCRNDYEGRYEVTEHQVCYGFSQGGKDACKGDSGSPLVNRDNIIIGITSWGDDCGQPYSPGVYTDVIDLVDWIKSKTMSTL</sequence>
<dbReference type="FunFam" id="2.40.10.10:FF:000054">
    <property type="entry name" value="Complement C1r subcomponent"/>
    <property type="match status" value="1"/>
</dbReference>
<dbReference type="InterPro" id="IPR001254">
    <property type="entry name" value="Trypsin_dom"/>
</dbReference>
<feature type="signal peptide" evidence="15">
    <location>
        <begin position="1"/>
        <end position="23"/>
    </location>
</feature>
<evidence type="ECO:0000256" key="5">
    <source>
        <dbReference type="ARBA" id="ARBA00022729"/>
    </source>
</evidence>
<dbReference type="PROSITE" id="PS00135">
    <property type="entry name" value="TRYPSIN_SER"/>
    <property type="match status" value="1"/>
</dbReference>
<keyword evidence="18" id="KW-1185">Reference proteome</keyword>
<comment type="caution">
    <text evidence="17">The sequence shown here is derived from an EMBL/GenBank/DDBJ whole genome shotgun (WGS) entry which is preliminary data.</text>
</comment>
<comment type="similarity">
    <text evidence="2">Belongs to the peptidase S1 family.</text>
</comment>
<dbReference type="InterPro" id="IPR033116">
    <property type="entry name" value="TRYPSIN_SER"/>
</dbReference>